<dbReference type="AlphaFoldDB" id="A0A8S2YDQ8"/>
<name>A0A8S2YDQ8_9BILA</name>
<evidence type="ECO:0000256" key="1">
    <source>
        <dbReference type="SAM" id="MobiDB-lite"/>
    </source>
</evidence>
<accession>A0A8S2YDQ8</accession>
<protein>
    <submittedName>
        <fullName evidence="2">Uncharacterized protein</fullName>
    </submittedName>
</protein>
<dbReference type="EMBL" id="CAJOBH010088264">
    <property type="protein sequence ID" value="CAF4551640.1"/>
    <property type="molecule type" value="Genomic_DNA"/>
</dbReference>
<dbReference type="Proteomes" id="UP000681967">
    <property type="component" value="Unassembled WGS sequence"/>
</dbReference>
<feature type="non-terminal residue" evidence="2">
    <location>
        <position position="75"/>
    </location>
</feature>
<sequence length="75" mass="8336">MGDQLNLNKTDVATQWSLQMLSSLKRNPSKSDRPSIIHDEQEHSKVNLSSKNSTTLTELSQSVTTIATNHSVDKI</sequence>
<proteinExistence type="predicted"/>
<organism evidence="2 3">
    <name type="scientific">Rotaria magnacalcarata</name>
    <dbReference type="NCBI Taxonomy" id="392030"/>
    <lineage>
        <taxon>Eukaryota</taxon>
        <taxon>Metazoa</taxon>
        <taxon>Spiralia</taxon>
        <taxon>Gnathifera</taxon>
        <taxon>Rotifera</taxon>
        <taxon>Eurotatoria</taxon>
        <taxon>Bdelloidea</taxon>
        <taxon>Philodinida</taxon>
        <taxon>Philodinidae</taxon>
        <taxon>Rotaria</taxon>
    </lineage>
</organism>
<evidence type="ECO:0000313" key="3">
    <source>
        <dbReference type="Proteomes" id="UP000681967"/>
    </source>
</evidence>
<feature type="region of interest" description="Disordered" evidence="1">
    <location>
        <begin position="24"/>
        <end position="60"/>
    </location>
</feature>
<feature type="compositionally biased region" description="Polar residues" evidence="1">
    <location>
        <begin position="46"/>
        <end position="60"/>
    </location>
</feature>
<comment type="caution">
    <text evidence="2">The sequence shown here is derived from an EMBL/GenBank/DDBJ whole genome shotgun (WGS) entry which is preliminary data.</text>
</comment>
<reference evidence="2" key="1">
    <citation type="submission" date="2021-02" db="EMBL/GenBank/DDBJ databases">
        <authorList>
            <person name="Nowell W R."/>
        </authorList>
    </citation>
    <scope>NUCLEOTIDE SEQUENCE</scope>
</reference>
<feature type="compositionally biased region" description="Basic and acidic residues" evidence="1">
    <location>
        <begin position="29"/>
        <end position="45"/>
    </location>
</feature>
<evidence type="ECO:0000313" key="2">
    <source>
        <dbReference type="EMBL" id="CAF4551640.1"/>
    </source>
</evidence>
<gene>
    <name evidence="2" type="ORF">BYL167_LOCUS38134</name>
</gene>